<keyword evidence="1" id="KW-1133">Transmembrane helix</keyword>
<evidence type="ECO:0000313" key="3">
    <source>
        <dbReference type="Proteomes" id="UP000193944"/>
    </source>
</evidence>
<organism evidence="2 3">
    <name type="scientific">Anaeromyces robustus</name>
    <dbReference type="NCBI Taxonomy" id="1754192"/>
    <lineage>
        <taxon>Eukaryota</taxon>
        <taxon>Fungi</taxon>
        <taxon>Fungi incertae sedis</taxon>
        <taxon>Chytridiomycota</taxon>
        <taxon>Chytridiomycota incertae sedis</taxon>
        <taxon>Neocallimastigomycetes</taxon>
        <taxon>Neocallimastigales</taxon>
        <taxon>Neocallimastigaceae</taxon>
        <taxon>Anaeromyces</taxon>
    </lineage>
</organism>
<gene>
    <name evidence="2" type="ORF">BCR32DRAFT_266478</name>
</gene>
<proteinExistence type="predicted"/>
<reference evidence="2 3" key="2">
    <citation type="submission" date="2016-08" db="EMBL/GenBank/DDBJ databases">
        <title>Pervasive Adenine N6-methylation of Active Genes in Fungi.</title>
        <authorList>
            <consortium name="DOE Joint Genome Institute"/>
            <person name="Mondo S.J."/>
            <person name="Dannebaum R.O."/>
            <person name="Kuo R.C."/>
            <person name="Labutti K."/>
            <person name="Haridas S."/>
            <person name="Kuo A."/>
            <person name="Salamov A."/>
            <person name="Ahrendt S.R."/>
            <person name="Lipzen A."/>
            <person name="Sullivan W."/>
            <person name="Andreopoulos W.B."/>
            <person name="Clum A."/>
            <person name="Lindquist E."/>
            <person name="Daum C."/>
            <person name="Ramamoorthy G.K."/>
            <person name="Gryganskyi A."/>
            <person name="Culley D."/>
            <person name="Magnuson J.K."/>
            <person name="James T.Y."/>
            <person name="O'Malley M.A."/>
            <person name="Stajich J.E."/>
            <person name="Spatafora J.W."/>
            <person name="Visel A."/>
            <person name="Grigoriev I.V."/>
        </authorList>
    </citation>
    <scope>NUCLEOTIDE SEQUENCE [LARGE SCALE GENOMIC DNA]</scope>
    <source>
        <strain evidence="2 3">S4</strain>
    </source>
</reference>
<dbReference type="AlphaFoldDB" id="A0A1Y1XEH2"/>
<dbReference type="Proteomes" id="UP000193944">
    <property type="component" value="Unassembled WGS sequence"/>
</dbReference>
<keyword evidence="1" id="KW-0472">Membrane</keyword>
<protein>
    <submittedName>
        <fullName evidence="2">Uncharacterized protein</fullName>
    </submittedName>
</protein>
<keyword evidence="3" id="KW-1185">Reference proteome</keyword>
<evidence type="ECO:0000256" key="1">
    <source>
        <dbReference type="SAM" id="Phobius"/>
    </source>
</evidence>
<feature type="transmembrane region" description="Helical" evidence="1">
    <location>
        <begin position="194"/>
        <end position="212"/>
    </location>
</feature>
<dbReference type="EMBL" id="MCFG01000057">
    <property type="protein sequence ID" value="ORX84160.1"/>
    <property type="molecule type" value="Genomic_DNA"/>
</dbReference>
<evidence type="ECO:0000313" key="2">
    <source>
        <dbReference type="EMBL" id="ORX84160.1"/>
    </source>
</evidence>
<comment type="caution">
    <text evidence="2">The sequence shown here is derived from an EMBL/GenBank/DDBJ whole genome shotgun (WGS) entry which is preliminary data.</text>
</comment>
<dbReference type="OrthoDB" id="425925at2759"/>
<reference evidence="2 3" key="1">
    <citation type="submission" date="2016-08" db="EMBL/GenBank/DDBJ databases">
        <title>A Parts List for Fungal Cellulosomes Revealed by Comparative Genomics.</title>
        <authorList>
            <consortium name="DOE Joint Genome Institute"/>
            <person name="Haitjema C.H."/>
            <person name="Gilmore S.P."/>
            <person name="Henske J.K."/>
            <person name="Solomon K.V."/>
            <person name="De Groot R."/>
            <person name="Kuo A."/>
            <person name="Mondo S.J."/>
            <person name="Salamov A.A."/>
            <person name="Labutti K."/>
            <person name="Zhao Z."/>
            <person name="Chiniquy J."/>
            <person name="Barry K."/>
            <person name="Brewer H.M."/>
            <person name="Purvine S.O."/>
            <person name="Wright A.T."/>
            <person name="Boxma B."/>
            <person name="Van Alen T."/>
            <person name="Hackstein J.H."/>
            <person name="Baker S.E."/>
            <person name="Grigoriev I.V."/>
            <person name="O'Malley M.A."/>
        </authorList>
    </citation>
    <scope>NUCLEOTIDE SEQUENCE [LARGE SCALE GENOMIC DNA]</scope>
    <source>
        <strain evidence="2 3">S4</strain>
    </source>
</reference>
<accession>A0A1Y1XEH2</accession>
<name>A0A1Y1XEH2_9FUNG</name>
<feature type="transmembrane region" description="Helical" evidence="1">
    <location>
        <begin position="12"/>
        <end position="29"/>
    </location>
</feature>
<keyword evidence="1" id="KW-0812">Transmembrane</keyword>
<sequence>MKFLRNNNNLIFNIPLISFIFTIIFEKALSRKIILIQNAEPDQHDSNILSLTGEARSICLNELIQNDESLRPQIIYAQNPNGDVYTPLPLKTVNYLASQLNIKIIDTFKERQQAKLASTIENLPDDIETVLLCWNRYQIELLVKTLGIDNPPTWNDGYDNLWIVENDNLKDTTQNLGSCIERVKADLISGTSTLSLKTFHIMIFVFFLFLFLN</sequence>